<evidence type="ECO:0000313" key="2">
    <source>
        <dbReference type="Proteomes" id="UP000264002"/>
    </source>
</evidence>
<keyword evidence="2" id="KW-1185">Reference proteome</keyword>
<protein>
    <recommendedName>
        <fullName evidence="3">RCK C-terminal domain-containing protein</fullName>
    </recommendedName>
</protein>
<organism evidence="1 2">
    <name type="scientific">Sphaerochaeta halotolerans</name>
    <dbReference type="NCBI Taxonomy" id="2293840"/>
    <lineage>
        <taxon>Bacteria</taxon>
        <taxon>Pseudomonadati</taxon>
        <taxon>Spirochaetota</taxon>
        <taxon>Spirochaetia</taxon>
        <taxon>Spirochaetales</taxon>
        <taxon>Sphaerochaetaceae</taxon>
        <taxon>Sphaerochaeta</taxon>
    </lineage>
</organism>
<name>A0A372ML04_9SPIR</name>
<gene>
    <name evidence="1" type="ORF">DYP60_02365</name>
</gene>
<dbReference type="EMBL" id="QUWK01000002">
    <property type="protein sequence ID" value="RFU96006.1"/>
    <property type="molecule type" value="Genomic_DNA"/>
</dbReference>
<sequence length="44" mass="4624">MVTGITNGAGKSIIPNGYSTLKEGDTVVVAVLRQATKFIQKLFG</sequence>
<reference evidence="1 2" key="2">
    <citation type="submission" date="2018-09" db="EMBL/GenBank/DDBJ databases">
        <title>Genome of Sphaerochaeta halotolerans strain 4-11.</title>
        <authorList>
            <person name="Nazina T.N."/>
            <person name="Sokolova D.S."/>
        </authorList>
    </citation>
    <scope>NUCLEOTIDE SEQUENCE [LARGE SCALE GENOMIC DNA]</scope>
    <source>
        <strain evidence="1 2">4-11</strain>
    </source>
</reference>
<reference evidence="2" key="1">
    <citation type="submission" date="2018-08" db="EMBL/GenBank/DDBJ databases">
        <authorList>
            <person name="Grouzdev D.S."/>
            <person name="Krutkina M.S."/>
        </authorList>
    </citation>
    <scope>NUCLEOTIDE SEQUENCE [LARGE SCALE GENOMIC DNA]</scope>
    <source>
        <strain evidence="2">4-11</strain>
    </source>
</reference>
<dbReference type="RefSeq" id="WP_117329404.1">
    <property type="nucleotide sequence ID" value="NZ_QUWK01000002.1"/>
</dbReference>
<comment type="caution">
    <text evidence="1">The sequence shown here is derived from an EMBL/GenBank/DDBJ whole genome shotgun (WGS) entry which is preliminary data.</text>
</comment>
<evidence type="ECO:0008006" key="3">
    <source>
        <dbReference type="Google" id="ProtNLM"/>
    </source>
</evidence>
<proteinExistence type="predicted"/>
<evidence type="ECO:0000313" key="1">
    <source>
        <dbReference type="EMBL" id="RFU96006.1"/>
    </source>
</evidence>
<dbReference type="Proteomes" id="UP000264002">
    <property type="component" value="Unassembled WGS sequence"/>
</dbReference>
<dbReference type="AlphaFoldDB" id="A0A372ML04"/>
<accession>A0A372ML04</accession>